<dbReference type="InterPro" id="IPR023198">
    <property type="entry name" value="PGP-like_dom2"/>
</dbReference>
<organism evidence="4 5">
    <name type="scientific">Pseudonocardia xinjiangensis</name>
    <dbReference type="NCBI Taxonomy" id="75289"/>
    <lineage>
        <taxon>Bacteria</taxon>
        <taxon>Bacillati</taxon>
        <taxon>Actinomycetota</taxon>
        <taxon>Actinomycetes</taxon>
        <taxon>Pseudonocardiales</taxon>
        <taxon>Pseudonocardiaceae</taxon>
        <taxon>Pseudonocardia</taxon>
    </lineage>
</organism>
<evidence type="ECO:0000313" key="4">
    <source>
        <dbReference type="EMBL" id="NMH77528.1"/>
    </source>
</evidence>
<dbReference type="Pfam" id="PF00702">
    <property type="entry name" value="Hydrolase"/>
    <property type="match status" value="1"/>
</dbReference>
<reference evidence="4 5" key="1">
    <citation type="submission" date="2020-04" db="EMBL/GenBank/DDBJ databases">
        <authorList>
            <person name="Klaysubun C."/>
            <person name="Duangmal K."/>
            <person name="Lipun K."/>
        </authorList>
    </citation>
    <scope>NUCLEOTIDE SEQUENCE [LARGE SCALE GENOMIC DNA]</scope>
    <source>
        <strain evidence="4 5">JCM 11839</strain>
    </source>
</reference>
<dbReference type="Gene3D" id="3.40.50.1000">
    <property type="entry name" value="HAD superfamily/HAD-like"/>
    <property type="match status" value="1"/>
</dbReference>
<dbReference type="PANTHER" id="PTHR43316:SF3">
    <property type="entry name" value="HALOACID DEHALOGENASE, TYPE II (AFU_ORTHOLOGUE AFUA_2G07750)-RELATED"/>
    <property type="match status" value="1"/>
</dbReference>
<dbReference type="InterPro" id="IPR006328">
    <property type="entry name" value="2-HAD"/>
</dbReference>
<sequence>MDVRALVFDVFGTVVDWRSGVASEVARLLGEKVDAEAFADEWRSRYRPSMDRVRRGELPWTPLDALHRASLDDLLGDLGVGEVSEETRTELVLAWHRLPAWPDSVDGLTRLKRRHIIATLSNGNVALLVDMAKHAGLPWDTVLSAELFGHYKRDGEVYDGAVRLLALPPERVLMVAAHVDDLAAARSRGLRTAYVHRPLERGPEAPPPPATDPDADLTVGSLTELADRLGG</sequence>
<name>A0ABX1RE71_9PSEU</name>
<keyword evidence="2" id="KW-0378">Hydrolase</keyword>
<dbReference type="RefSeq" id="WP_169395600.1">
    <property type="nucleotide sequence ID" value="NZ_BAAAJH010000001.1"/>
</dbReference>
<evidence type="ECO:0000256" key="1">
    <source>
        <dbReference type="ARBA" id="ARBA00008106"/>
    </source>
</evidence>
<dbReference type="NCBIfam" id="TIGR01493">
    <property type="entry name" value="HAD-SF-IA-v2"/>
    <property type="match status" value="1"/>
</dbReference>
<accession>A0ABX1RE71</accession>
<dbReference type="Proteomes" id="UP001296706">
    <property type="component" value="Unassembled WGS sequence"/>
</dbReference>
<dbReference type="SUPFAM" id="SSF56784">
    <property type="entry name" value="HAD-like"/>
    <property type="match status" value="1"/>
</dbReference>
<dbReference type="InterPro" id="IPR006439">
    <property type="entry name" value="HAD-SF_hydro_IA"/>
</dbReference>
<dbReference type="CDD" id="cd02588">
    <property type="entry name" value="HAD_L2-DEX"/>
    <property type="match status" value="1"/>
</dbReference>
<gene>
    <name evidence="4" type="ORF">HF577_10590</name>
</gene>
<protein>
    <submittedName>
        <fullName evidence="4">Haloacid dehalogenase type II</fullName>
    </submittedName>
</protein>
<keyword evidence="5" id="KW-1185">Reference proteome</keyword>
<comment type="similarity">
    <text evidence="1">Belongs to the HAD-like hydrolase superfamily. S-2-haloalkanoic acid dehalogenase family.</text>
</comment>
<evidence type="ECO:0000313" key="5">
    <source>
        <dbReference type="Proteomes" id="UP001296706"/>
    </source>
</evidence>
<evidence type="ECO:0000256" key="2">
    <source>
        <dbReference type="ARBA" id="ARBA00022801"/>
    </source>
</evidence>
<comment type="caution">
    <text evidence="4">The sequence shown here is derived from an EMBL/GenBank/DDBJ whole genome shotgun (WGS) entry which is preliminary data.</text>
</comment>
<evidence type="ECO:0000256" key="3">
    <source>
        <dbReference type="SAM" id="MobiDB-lite"/>
    </source>
</evidence>
<dbReference type="InterPro" id="IPR051540">
    <property type="entry name" value="S-2-haloacid_dehalogenase"/>
</dbReference>
<dbReference type="EMBL" id="JAAXKY010000025">
    <property type="protein sequence ID" value="NMH77528.1"/>
    <property type="molecule type" value="Genomic_DNA"/>
</dbReference>
<dbReference type="PANTHER" id="PTHR43316">
    <property type="entry name" value="HYDROLASE, HALOACID DELAHOGENASE-RELATED"/>
    <property type="match status" value="1"/>
</dbReference>
<dbReference type="InterPro" id="IPR036412">
    <property type="entry name" value="HAD-like_sf"/>
</dbReference>
<dbReference type="InterPro" id="IPR023214">
    <property type="entry name" value="HAD_sf"/>
</dbReference>
<dbReference type="Gene3D" id="1.10.150.240">
    <property type="entry name" value="Putative phosphatase, domain 2"/>
    <property type="match status" value="1"/>
</dbReference>
<dbReference type="PRINTS" id="PR00413">
    <property type="entry name" value="HADHALOGNASE"/>
</dbReference>
<dbReference type="NCBIfam" id="TIGR01428">
    <property type="entry name" value="HAD_type_II"/>
    <property type="match status" value="1"/>
</dbReference>
<feature type="region of interest" description="Disordered" evidence="3">
    <location>
        <begin position="197"/>
        <end position="218"/>
    </location>
</feature>
<proteinExistence type="inferred from homology"/>